<evidence type="ECO:0000256" key="2">
    <source>
        <dbReference type="ARBA" id="ARBA00022490"/>
    </source>
</evidence>
<evidence type="ECO:0000256" key="4">
    <source>
        <dbReference type="ARBA" id="ARBA00023125"/>
    </source>
</evidence>
<dbReference type="Proteomes" id="UP001147830">
    <property type="component" value="Unassembled WGS sequence"/>
</dbReference>
<dbReference type="AlphaFoldDB" id="A0A9X2WF56"/>
<dbReference type="SMART" id="SM00422">
    <property type="entry name" value="HTH_MERR"/>
    <property type="match status" value="1"/>
</dbReference>
<accession>A0A9X2WF56</accession>
<dbReference type="InterPro" id="IPR047057">
    <property type="entry name" value="MerR_fam"/>
</dbReference>
<dbReference type="PRINTS" id="PR00040">
    <property type="entry name" value="HTHMERR"/>
</dbReference>
<dbReference type="GO" id="GO:0045893">
    <property type="term" value="P:positive regulation of DNA-templated transcription"/>
    <property type="evidence" value="ECO:0007669"/>
    <property type="project" value="InterPro"/>
</dbReference>
<keyword evidence="3" id="KW-0805">Transcription regulation</keyword>
<gene>
    <name evidence="7" type="primary">cueR</name>
    <name evidence="7" type="ORF">NYR02_09670</name>
</gene>
<reference evidence="7" key="2">
    <citation type="submission" date="2022-08" db="EMBL/GenBank/DDBJ databases">
        <authorList>
            <person name="Dong C."/>
        </authorList>
    </citation>
    <scope>NUCLEOTIDE SEQUENCE</scope>
    <source>
        <strain evidence="7">59MF3M-4</strain>
    </source>
</reference>
<comment type="subcellular location">
    <subcellularLocation>
        <location evidence="1">Cytoplasm</location>
    </subcellularLocation>
</comment>
<dbReference type="EMBL" id="JAOANI010000015">
    <property type="protein sequence ID" value="MCT7359289.1"/>
    <property type="molecule type" value="Genomic_DNA"/>
</dbReference>
<dbReference type="InterPro" id="IPR011789">
    <property type="entry name" value="CueR"/>
</dbReference>
<dbReference type="SUPFAM" id="SSF46955">
    <property type="entry name" value="Putative DNA-binding domain"/>
    <property type="match status" value="1"/>
</dbReference>
<sequence length="137" mass="14956">MNIGEAAAQAGVSAKMIRHYESSGLLPEVARTAAGYRQYSAQDVEMLRFIRRSRLLGFSLPQIGELLALWADPQRSAREVKALAGQHLQEVEHKIQELHAMRSTLQDMVTACSGDDQSHCAILAQLAADDCAPDAIP</sequence>
<dbReference type="InterPro" id="IPR009061">
    <property type="entry name" value="DNA-bd_dom_put_sf"/>
</dbReference>
<dbReference type="RefSeq" id="WP_260976157.1">
    <property type="nucleotide sequence ID" value="NZ_JAOANI010000015.1"/>
</dbReference>
<dbReference type="GO" id="GO:0003677">
    <property type="term" value="F:DNA binding"/>
    <property type="evidence" value="ECO:0007669"/>
    <property type="project" value="UniProtKB-KW"/>
</dbReference>
<keyword evidence="4" id="KW-0238">DNA-binding</keyword>
<dbReference type="PROSITE" id="PS50937">
    <property type="entry name" value="HTH_MERR_2"/>
    <property type="match status" value="1"/>
</dbReference>
<protein>
    <submittedName>
        <fullName evidence="7">Cu(I)-responsive transcriptional regulator</fullName>
    </submittedName>
</protein>
<dbReference type="NCBIfam" id="TIGR02044">
    <property type="entry name" value="CueR"/>
    <property type="match status" value="1"/>
</dbReference>
<keyword evidence="2" id="KW-0963">Cytoplasm</keyword>
<dbReference type="Gene3D" id="1.10.1660.10">
    <property type="match status" value="1"/>
</dbReference>
<evidence type="ECO:0000313" key="7">
    <source>
        <dbReference type="EMBL" id="MCT7359289.1"/>
    </source>
</evidence>
<evidence type="ECO:0000256" key="1">
    <source>
        <dbReference type="ARBA" id="ARBA00004496"/>
    </source>
</evidence>
<dbReference type="PANTHER" id="PTHR30204">
    <property type="entry name" value="REDOX-CYCLING DRUG-SENSING TRANSCRIPTIONAL ACTIVATOR SOXR"/>
    <property type="match status" value="1"/>
</dbReference>
<dbReference type="Pfam" id="PF00376">
    <property type="entry name" value="MerR"/>
    <property type="match status" value="1"/>
</dbReference>
<dbReference type="Pfam" id="PF09278">
    <property type="entry name" value="MerR-DNA-bind"/>
    <property type="match status" value="1"/>
</dbReference>
<comment type="caution">
    <text evidence="7">The sequence shown here is derived from an EMBL/GenBank/DDBJ whole genome shotgun (WGS) entry which is preliminary data.</text>
</comment>
<dbReference type="PROSITE" id="PS00552">
    <property type="entry name" value="HTH_MERR_1"/>
    <property type="match status" value="1"/>
</dbReference>
<feature type="domain" description="HTH merR-type" evidence="6">
    <location>
        <begin position="1"/>
        <end position="69"/>
    </location>
</feature>
<dbReference type="GO" id="GO:0005737">
    <property type="term" value="C:cytoplasm"/>
    <property type="evidence" value="ECO:0007669"/>
    <property type="project" value="UniProtKB-SubCell"/>
</dbReference>
<dbReference type="PANTHER" id="PTHR30204:SF94">
    <property type="entry name" value="HEAVY METAL-DEPENDENT TRANSCRIPTIONAL REGULATOR HI_0293-RELATED"/>
    <property type="match status" value="1"/>
</dbReference>
<organism evidence="7 8">
    <name type="scientific">Thalassolituus pacificus</name>
    <dbReference type="NCBI Taxonomy" id="2975440"/>
    <lineage>
        <taxon>Bacteria</taxon>
        <taxon>Pseudomonadati</taxon>
        <taxon>Pseudomonadota</taxon>
        <taxon>Gammaproteobacteria</taxon>
        <taxon>Oceanospirillales</taxon>
        <taxon>Oceanospirillaceae</taxon>
        <taxon>Thalassolituus</taxon>
    </lineage>
</organism>
<dbReference type="GO" id="GO:0003700">
    <property type="term" value="F:DNA-binding transcription factor activity"/>
    <property type="evidence" value="ECO:0007669"/>
    <property type="project" value="InterPro"/>
</dbReference>
<keyword evidence="5" id="KW-0804">Transcription</keyword>
<evidence type="ECO:0000313" key="8">
    <source>
        <dbReference type="Proteomes" id="UP001147830"/>
    </source>
</evidence>
<dbReference type="InterPro" id="IPR000551">
    <property type="entry name" value="MerR-type_HTH_dom"/>
</dbReference>
<dbReference type="InterPro" id="IPR015358">
    <property type="entry name" value="Tscrpt_reg_MerR_DNA-bd"/>
</dbReference>
<evidence type="ECO:0000256" key="5">
    <source>
        <dbReference type="ARBA" id="ARBA00023163"/>
    </source>
</evidence>
<reference evidence="7" key="1">
    <citation type="journal article" date="2022" name="Front. Microbiol.">
        <title>Genome-based taxonomic rearrangement of Oceanobacter-related bacteria including the description of Thalassolituus hydrocarbonoclasticus sp. nov. and Thalassolituus pacificus sp. nov. and emended description of the genus Thalassolituus.</title>
        <authorList>
            <person name="Dong C."/>
            <person name="Wei L."/>
            <person name="Wang J."/>
            <person name="Lai Q."/>
            <person name="Huang Z."/>
            <person name="Shao Z."/>
        </authorList>
    </citation>
    <scope>NUCLEOTIDE SEQUENCE</scope>
    <source>
        <strain evidence="7">59MF3M-4</strain>
    </source>
</reference>
<keyword evidence="8" id="KW-1185">Reference proteome</keyword>
<evidence type="ECO:0000256" key="3">
    <source>
        <dbReference type="ARBA" id="ARBA00023015"/>
    </source>
</evidence>
<dbReference type="GO" id="GO:0005507">
    <property type="term" value="F:copper ion binding"/>
    <property type="evidence" value="ECO:0007669"/>
    <property type="project" value="InterPro"/>
</dbReference>
<proteinExistence type="predicted"/>
<evidence type="ECO:0000259" key="6">
    <source>
        <dbReference type="PROSITE" id="PS50937"/>
    </source>
</evidence>
<name>A0A9X2WF56_9GAMM</name>
<dbReference type="CDD" id="cd01108">
    <property type="entry name" value="HTH_CueR"/>
    <property type="match status" value="1"/>
</dbReference>